<feature type="coiled-coil region" evidence="1">
    <location>
        <begin position="55"/>
        <end position="82"/>
    </location>
</feature>
<keyword evidence="1" id="KW-0175">Coiled coil</keyword>
<keyword evidence="4" id="KW-1185">Reference proteome</keyword>
<dbReference type="EMBL" id="BQNB010020173">
    <property type="protein sequence ID" value="GJT93118.1"/>
    <property type="molecule type" value="Genomic_DNA"/>
</dbReference>
<dbReference type="Proteomes" id="UP001151760">
    <property type="component" value="Unassembled WGS sequence"/>
</dbReference>
<name>A0ABQ5HZ25_9ASTR</name>
<reference evidence="3" key="1">
    <citation type="journal article" date="2022" name="Int. J. Mol. Sci.">
        <title>Draft Genome of Tanacetum Coccineum: Genomic Comparison of Closely Related Tanacetum-Family Plants.</title>
        <authorList>
            <person name="Yamashiro T."/>
            <person name="Shiraishi A."/>
            <person name="Nakayama K."/>
            <person name="Satake H."/>
        </authorList>
    </citation>
    <scope>NUCLEOTIDE SEQUENCE</scope>
</reference>
<sequence length="196" mass="21799">MSDKKITQLMAPEKPTEAIPQPKQFPHSKTHTSGSSSKQHTHQPISPITHGFLTEKEYQQLLQDEEVLRQTLEEEARAEKEAHSTDLVILTRQAQLNPDRTGQTPGIVLIVEAALIGGTLLTEIILGAETALATSKNHMIIPAPPTGLGIPKHGHTLPATETANHYREKREGEGEFPGIPAYRRAWHHRWRTLDSI</sequence>
<proteinExistence type="predicted"/>
<evidence type="ECO:0000313" key="3">
    <source>
        <dbReference type="EMBL" id="GJT93118.1"/>
    </source>
</evidence>
<comment type="caution">
    <text evidence="3">The sequence shown here is derived from an EMBL/GenBank/DDBJ whole genome shotgun (WGS) entry which is preliminary data.</text>
</comment>
<protein>
    <submittedName>
        <fullName evidence="3">Uncharacterized protein</fullName>
    </submittedName>
</protein>
<reference evidence="3" key="2">
    <citation type="submission" date="2022-01" db="EMBL/GenBank/DDBJ databases">
        <authorList>
            <person name="Yamashiro T."/>
            <person name="Shiraishi A."/>
            <person name="Satake H."/>
            <person name="Nakayama K."/>
        </authorList>
    </citation>
    <scope>NUCLEOTIDE SEQUENCE</scope>
</reference>
<accession>A0ABQ5HZ25</accession>
<evidence type="ECO:0000313" key="4">
    <source>
        <dbReference type="Proteomes" id="UP001151760"/>
    </source>
</evidence>
<evidence type="ECO:0000256" key="1">
    <source>
        <dbReference type="SAM" id="Coils"/>
    </source>
</evidence>
<evidence type="ECO:0000256" key="2">
    <source>
        <dbReference type="SAM" id="MobiDB-lite"/>
    </source>
</evidence>
<feature type="region of interest" description="Disordered" evidence="2">
    <location>
        <begin position="1"/>
        <end position="46"/>
    </location>
</feature>
<organism evidence="3 4">
    <name type="scientific">Tanacetum coccineum</name>
    <dbReference type="NCBI Taxonomy" id="301880"/>
    <lineage>
        <taxon>Eukaryota</taxon>
        <taxon>Viridiplantae</taxon>
        <taxon>Streptophyta</taxon>
        <taxon>Embryophyta</taxon>
        <taxon>Tracheophyta</taxon>
        <taxon>Spermatophyta</taxon>
        <taxon>Magnoliopsida</taxon>
        <taxon>eudicotyledons</taxon>
        <taxon>Gunneridae</taxon>
        <taxon>Pentapetalae</taxon>
        <taxon>asterids</taxon>
        <taxon>campanulids</taxon>
        <taxon>Asterales</taxon>
        <taxon>Asteraceae</taxon>
        <taxon>Asteroideae</taxon>
        <taxon>Anthemideae</taxon>
        <taxon>Anthemidinae</taxon>
        <taxon>Tanacetum</taxon>
    </lineage>
</organism>
<gene>
    <name evidence="3" type="ORF">Tco_1081963</name>
</gene>